<dbReference type="InterPro" id="IPR000868">
    <property type="entry name" value="Isochorismatase-like_dom"/>
</dbReference>
<protein>
    <recommendedName>
        <fullName evidence="2">Isochorismatase-like domain-containing protein</fullName>
    </recommendedName>
</protein>
<accession>A0A8J3BTY1</accession>
<dbReference type="InterPro" id="IPR016291">
    <property type="entry name" value="Isochorismatase"/>
</dbReference>
<dbReference type="PANTHER" id="PTHR43540:SF3">
    <property type="entry name" value="ENTEROBACTIN SYNTHASE COMPONENT B"/>
    <property type="match status" value="1"/>
</dbReference>
<organism evidence="3 4">
    <name type="scientific">Pilimelia terevasa</name>
    <dbReference type="NCBI Taxonomy" id="53372"/>
    <lineage>
        <taxon>Bacteria</taxon>
        <taxon>Bacillati</taxon>
        <taxon>Actinomycetota</taxon>
        <taxon>Actinomycetes</taxon>
        <taxon>Micromonosporales</taxon>
        <taxon>Micromonosporaceae</taxon>
        <taxon>Pilimelia</taxon>
    </lineage>
</organism>
<dbReference type="Proteomes" id="UP000662200">
    <property type="component" value="Unassembled WGS sequence"/>
</dbReference>
<keyword evidence="1" id="KW-0378">Hydrolase</keyword>
<proteinExistence type="predicted"/>
<evidence type="ECO:0000313" key="3">
    <source>
        <dbReference type="EMBL" id="GGK35927.1"/>
    </source>
</evidence>
<dbReference type="PANTHER" id="PTHR43540">
    <property type="entry name" value="PEROXYUREIDOACRYLATE/UREIDOACRYLATE AMIDOHYDROLASE-RELATED"/>
    <property type="match status" value="1"/>
</dbReference>
<feature type="domain" description="Isochorismatase-like" evidence="2">
    <location>
        <begin position="34"/>
        <end position="208"/>
    </location>
</feature>
<evidence type="ECO:0000256" key="1">
    <source>
        <dbReference type="ARBA" id="ARBA00022801"/>
    </source>
</evidence>
<reference evidence="3" key="1">
    <citation type="journal article" date="2014" name="Int. J. Syst. Evol. Microbiol.">
        <title>Complete genome sequence of Corynebacterium casei LMG S-19264T (=DSM 44701T), isolated from a smear-ripened cheese.</title>
        <authorList>
            <consortium name="US DOE Joint Genome Institute (JGI-PGF)"/>
            <person name="Walter F."/>
            <person name="Albersmeier A."/>
            <person name="Kalinowski J."/>
            <person name="Ruckert C."/>
        </authorList>
    </citation>
    <scope>NUCLEOTIDE SEQUENCE</scope>
    <source>
        <strain evidence="3">JCM 3091</strain>
    </source>
</reference>
<gene>
    <name evidence="3" type="ORF">GCM10010124_30740</name>
</gene>
<sequence length="225" mass="23469">MTHVSLPKIPPYPLPTRAELPRARVGWRPDPSRAALLVHDAQRYFLAPYAGDPIPAVLRNAAALAAAARLAGVPVLYTAQPGRQAPGDRGLLTDMWGPGIGAVVDADPGAADIVDALAPAPGDAVLPKWRYSAFQRSDLAERLAAAGRDQLLVTGVYAHIGIQATAVEAFMRDVQPFLVADAIADFSRERHDETLAYVARTCGGVVVAADALAALSAPAVAEAGA</sequence>
<evidence type="ECO:0000259" key="2">
    <source>
        <dbReference type="Pfam" id="PF00857"/>
    </source>
</evidence>
<dbReference type="InterPro" id="IPR036380">
    <property type="entry name" value="Isochorismatase-like_sf"/>
</dbReference>
<evidence type="ECO:0000313" key="4">
    <source>
        <dbReference type="Proteomes" id="UP000662200"/>
    </source>
</evidence>
<name>A0A8J3BTY1_9ACTN</name>
<dbReference type="GO" id="GO:0008908">
    <property type="term" value="F:isochorismatase activity"/>
    <property type="evidence" value="ECO:0007669"/>
    <property type="project" value="InterPro"/>
</dbReference>
<dbReference type="Gene3D" id="3.40.50.850">
    <property type="entry name" value="Isochorismatase-like"/>
    <property type="match status" value="1"/>
</dbReference>
<dbReference type="EMBL" id="BMQC01000011">
    <property type="protein sequence ID" value="GGK35927.1"/>
    <property type="molecule type" value="Genomic_DNA"/>
</dbReference>
<dbReference type="SUPFAM" id="SSF52499">
    <property type="entry name" value="Isochorismatase-like hydrolases"/>
    <property type="match status" value="1"/>
</dbReference>
<keyword evidence="4" id="KW-1185">Reference proteome</keyword>
<dbReference type="Pfam" id="PF00857">
    <property type="entry name" value="Isochorismatase"/>
    <property type="match status" value="1"/>
</dbReference>
<dbReference type="PRINTS" id="PR01398">
    <property type="entry name" value="ISCHRISMTASE"/>
</dbReference>
<dbReference type="AlphaFoldDB" id="A0A8J3BTY1"/>
<reference evidence="3" key="2">
    <citation type="submission" date="2020-09" db="EMBL/GenBank/DDBJ databases">
        <authorList>
            <person name="Sun Q."/>
            <person name="Ohkuma M."/>
        </authorList>
    </citation>
    <scope>NUCLEOTIDE SEQUENCE</scope>
    <source>
        <strain evidence="3">JCM 3091</strain>
    </source>
</reference>
<comment type="caution">
    <text evidence="3">The sequence shown here is derived from an EMBL/GenBank/DDBJ whole genome shotgun (WGS) entry which is preliminary data.</text>
</comment>
<dbReference type="InterPro" id="IPR050272">
    <property type="entry name" value="Isochorismatase-like_hydrls"/>
</dbReference>